<dbReference type="EMBL" id="CAJOBC010084633">
    <property type="protein sequence ID" value="CAF4319917.1"/>
    <property type="molecule type" value="Genomic_DNA"/>
</dbReference>
<comment type="caution">
    <text evidence="2">The sequence shown here is derived from an EMBL/GenBank/DDBJ whole genome shotgun (WGS) entry which is preliminary data.</text>
</comment>
<reference evidence="2" key="1">
    <citation type="submission" date="2021-02" db="EMBL/GenBank/DDBJ databases">
        <authorList>
            <person name="Nowell W R."/>
        </authorList>
    </citation>
    <scope>NUCLEOTIDE SEQUENCE</scope>
</reference>
<dbReference type="Proteomes" id="UP000681722">
    <property type="component" value="Unassembled WGS sequence"/>
</dbReference>
<proteinExistence type="predicted"/>
<evidence type="ECO:0000313" key="5">
    <source>
        <dbReference type="Proteomes" id="UP000663829"/>
    </source>
</evidence>
<dbReference type="EMBL" id="CAJOBA010036607">
    <property type="protein sequence ID" value="CAF4026155.1"/>
    <property type="molecule type" value="Genomic_DNA"/>
</dbReference>
<dbReference type="EMBL" id="CAJNOK010015073">
    <property type="protein sequence ID" value="CAF1217863.1"/>
    <property type="molecule type" value="Genomic_DNA"/>
</dbReference>
<accession>A0A815P712</accession>
<dbReference type="AlphaFoldDB" id="A0A815P712"/>
<dbReference type="Proteomes" id="UP000663829">
    <property type="component" value="Unassembled WGS sequence"/>
</dbReference>
<protein>
    <submittedName>
        <fullName evidence="2">Uncharacterized protein</fullName>
    </submittedName>
</protein>
<dbReference type="Proteomes" id="UP000682733">
    <property type="component" value="Unassembled WGS sequence"/>
</dbReference>
<dbReference type="EMBL" id="CAJNOQ010019187">
    <property type="protein sequence ID" value="CAF1444945.1"/>
    <property type="molecule type" value="Genomic_DNA"/>
</dbReference>
<evidence type="ECO:0000313" key="2">
    <source>
        <dbReference type="EMBL" id="CAF1444945.1"/>
    </source>
</evidence>
<gene>
    <name evidence="2" type="ORF">GPM918_LOCUS34510</name>
    <name evidence="1" type="ORF">OVA965_LOCUS24770</name>
    <name evidence="4" type="ORF">SRO942_LOCUS35211</name>
    <name evidence="3" type="ORF">TMI583_LOCUS25491</name>
</gene>
<keyword evidence="5" id="KW-1185">Reference proteome</keyword>
<feature type="non-terminal residue" evidence="2">
    <location>
        <position position="1"/>
    </location>
</feature>
<dbReference type="Proteomes" id="UP000677228">
    <property type="component" value="Unassembled WGS sequence"/>
</dbReference>
<evidence type="ECO:0000313" key="1">
    <source>
        <dbReference type="EMBL" id="CAF1217863.1"/>
    </source>
</evidence>
<organism evidence="2 5">
    <name type="scientific">Didymodactylos carnosus</name>
    <dbReference type="NCBI Taxonomy" id="1234261"/>
    <lineage>
        <taxon>Eukaryota</taxon>
        <taxon>Metazoa</taxon>
        <taxon>Spiralia</taxon>
        <taxon>Gnathifera</taxon>
        <taxon>Rotifera</taxon>
        <taxon>Eurotatoria</taxon>
        <taxon>Bdelloidea</taxon>
        <taxon>Philodinida</taxon>
        <taxon>Philodinidae</taxon>
        <taxon>Didymodactylos</taxon>
    </lineage>
</organism>
<sequence length="141" mass="16570">ETCHEPLKCISSLTTKKNKKAFFILSDTFDVKNLLPLIHNLRQIIAVYLFQSKRDDNDDEQWYRNYPKLSDVVKNPTELCSKLLQDTSTLSSLSSSINKHLTFHSHKIFEPNTVIFNKFENMKNLSLTPLTKEEDEQFIWF</sequence>
<evidence type="ECO:0000313" key="4">
    <source>
        <dbReference type="EMBL" id="CAF4319917.1"/>
    </source>
</evidence>
<evidence type="ECO:0000313" key="3">
    <source>
        <dbReference type="EMBL" id="CAF4026155.1"/>
    </source>
</evidence>
<name>A0A815P712_9BILA</name>